<gene>
    <name evidence="1" type="ORF">PDMSB3_0073</name>
</gene>
<dbReference type="Proteomes" id="UP000325811">
    <property type="component" value="Chromosome II"/>
</dbReference>
<dbReference type="KEGG" id="pdio:PDMSB3_0073.1"/>
<accession>A0A5Q4ZIY0</accession>
<proteinExistence type="predicted"/>
<dbReference type="EMBL" id="LR699554">
    <property type="protein sequence ID" value="VVD31376.1"/>
    <property type="molecule type" value="Genomic_DNA"/>
</dbReference>
<keyword evidence="2" id="KW-1185">Reference proteome</keyword>
<name>A0A5Q4ZIY0_9BURK</name>
<protein>
    <submittedName>
        <fullName evidence="1">Uncharacterized protein</fullName>
    </submittedName>
</protein>
<evidence type="ECO:0000313" key="2">
    <source>
        <dbReference type="Proteomes" id="UP000325811"/>
    </source>
</evidence>
<dbReference type="AlphaFoldDB" id="A0A5Q4ZIY0"/>
<sequence>MRGGLPLPVYLPKTSLIDSARADGLLHWAHSASSATRLPRSIPKRGDLSQTVFTWENL</sequence>
<evidence type="ECO:0000313" key="1">
    <source>
        <dbReference type="EMBL" id="VVD31376.1"/>
    </source>
</evidence>
<organism evidence="1 2">
    <name type="scientific">Paraburkholderia dioscoreae</name>
    <dbReference type="NCBI Taxonomy" id="2604047"/>
    <lineage>
        <taxon>Bacteria</taxon>
        <taxon>Pseudomonadati</taxon>
        <taxon>Pseudomonadota</taxon>
        <taxon>Betaproteobacteria</taxon>
        <taxon>Burkholderiales</taxon>
        <taxon>Burkholderiaceae</taxon>
        <taxon>Paraburkholderia</taxon>
    </lineage>
</organism>
<reference evidence="1 2" key="1">
    <citation type="submission" date="2019-08" db="EMBL/GenBank/DDBJ databases">
        <authorList>
            <person name="Herpell B J."/>
        </authorList>
    </citation>
    <scope>NUCLEOTIDE SEQUENCE [LARGE SCALE GENOMIC DNA]</scope>
    <source>
        <strain evidence="2">Msb3</strain>
    </source>
</reference>